<evidence type="ECO:0000259" key="2">
    <source>
        <dbReference type="Pfam" id="PF20151"/>
    </source>
</evidence>
<keyword evidence="1" id="KW-1133">Transmembrane helix</keyword>
<keyword evidence="4" id="KW-1185">Reference proteome</keyword>
<dbReference type="AlphaFoldDB" id="A0A1X6MXG1"/>
<dbReference type="Pfam" id="PF20151">
    <property type="entry name" value="DUF6533"/>
    <property type="match status" value="1"/>
</dbReference>
<protein>
    <recommendedName>
        <fullName evidence="2">DUF6533 domain-containing protein</fullName>
    </recommendedName>
</protein>
<feature type="transmembrane region" description="Helical" evidence="1">
    <location>
        <begin position="91"/>
        <end position="112"/>
    </location>
</feature>
<proteinExistence type="predicted"/>
<dbReference type="InterPro" id="IPR045340">
    <property type="entry name" value="DUF6533"/>
</dbReference>
<accession>A0A1X6MXG1</accession>
<organism evidence="3 4">
    <name type="scientific">Postia placenta MAD-698-R-SB12</name>
    <dbReference type="NCBI Taxonomy" id="670580"/>
    <lineage>
        <taxon>Eukaryota</taxon>
        <taxon>Fungi</taxon>
        <taxon>Dikarya</taxon>
        <taxon>Basidiomycota</taxon>
        <taxon>Agaricomycotina</taxon>
        <taxon>Agaricomycetes</taxon>
        <taxon>Polyporales</taxon>
        <taxon>Adustoporiaceae</taxon>
        <taxon>Rhodonia</taxon>
    </lineage>
</organism>
<name>A0A1X6MXG1_9APHY</name>
<dbReference type="RefSeq" id="XP_024337821.1">
    <property type="nucleotide sequence ID" value="XM_024479252.1"/>
</dbReference>
<reference evidence="3 4" key="1">
    <citation type="submission" date="2017-04" db="EMBL/GenBank/DDBJ databases">
        <title>Genome Sequence of the Model Brown-Rot Fungus Postia placenta SB12.</title>
        <authorList>
            <consortium name="DOE Joint Genome Institute"/>
            <person name="Gaskell J."/>
            <person name="Kersten P."/>
            <person name="Larrondo L.F."/>
            <person name="Canessa P."/>
            <person name="Martinez D."/>
            <person name="Hibbett D."/>
            <person name="Schmoll M."/>
            <person name="Kubicek C.P."/>
            <person name="Martinez A.T."/>
            <person name="Yadav J."/>
            <person name="Master E."/>
            <person name="Magnuson J.K."/>
            <person name="James T."/>
            <person name="Yaver D."/>
            <person name="Berka R."/>
            <person name="Labutti K."/>
            <person name="Lipzen A."/>
            <person name="Aerts A."/>
            <person name="Barry K."/>
            <person name="Henrissat B."/>
            <person name="Blanchette R."/>
            <person name="Grigoriev I."/>
            <person name="Cullen D."/>
        </authorList>
    </citation>
    <scope>NUCLEOTIDE SEQUENCE [LARGE SCALE GENOMIC DNA]</scope>
    <source>
        <strain evidence="3 4">MAD-698-R-SB12</strain>
    </source>
</reference>
<keyword evidence="1" id="KW-0812">Transmembrane</keyword>
<keyword evidence="1" id="KW-0472">Membrane</keyword>
<gene>
    <name evidence="3" type="ORF">POSPLADRAFT_1047312</name>
</gene>
<feature type="transmembrane region" description="Helical" evidence="1">
    <location>
        <begin position="37"/>
        <end position="60"/>
    </location>
</feature>
<dbReference type="EMBL" id="KZ110599">
    <property type="protein sequence ID" value="OSX61027.1"/>
    <property type="molecule type" value="Genomic_DNA"/>
</dbReference>
<dbReference type="Proteomes" id="UP000194127">
    <property type="component" value="Unassembled WGS sequence"/>
</dbReference>
<feature type="domain" description="DUF6533" evidence="2">
    <location>
        <begin position="10"/>
        <end position="48"/>
    </location>
</feature>
<dbReference type="GeneID" id="36324202"/>
<evidence type="ECO:0000313" key="4">
    <source>
        <dbReference type="Proteomes" id="UP000194127"/>
    </source>
</evidence>
<sequence length="198" mass="22255">MSIAEQKADALCYYDYCLNISREVELIWKAKLSLGTILYYTLRYPAMLFPVAEIMMRIFWPWQSDQSKTLFQQAAEFYSALRVYAMHGRSGWLSALTLVSGLINPAIFIYLFTRSIPSWKEVQGFGACKSKIAGNTLTFENWAIGARAASLVSDGFVLFLTCATTLRAPKRFGPAGHHDGHGDITTILLRDWIVPIGI</sequence>
<evidence type="ECO:0000313" key="3">
    <source>
        <dbReference type="EMBL" id="OSX61027.1"/>
    </source>
</evidence>
<dbReference type="OrthoDB" id="2799939at2759"/>
<evidence type="ECO:0000256" key="1">
    <source>
        <dbReference type="SAM" id="Phobius"/>
    </source>
</evidence>